<keyword evidence="1" id="KW-0812">Transmembrane</keyword>
<dbReference type="GO" id="GO:0004601">
    <property type="term" value="F:peroxidase activity"/>
    <property type="evidence" value="ECO:0007669"/>
    <property type="project" value="UniProtKB-KW"/>
</dbReference>
<reference evidence="3" key="2">
    <citation type="submission" date="2019-10" db="EMBL/GenBank/DDBJ databases">
        <title>A de novo genome assembly of a pear dwarfing rootstock.</title>
        <authorList>
            <person name="Wang F."/>
            <person name="Wang J."/>
            <person name="Li S."/>
            <person name="Zhang Y."/>
            <person name="Fang M."/>
            <person name="Ma L."/>
            <person name="Zhao Y."/>
            <person name="Jiang S."/>
        </authorList>
    </citation>
    <scope>NUCLEOTIDE SEQUENCE [LARGE SCALE GENOMIC DNA]</scope>
</reference>
<reference evidence="2 3" key="3">
    <citation type="submission" date="2019-11" db="EMBL/GenBank/DDBJ databases">
        <title>A de novo genome assembly of a pear dwarfing rootstock.</title>
        <authorList>
            <person name="Wang F."/>
            <person name="Wang J."/>
            <person name="Li S."/>
            <person name="Zhang Y."/>
            <person name="Fang M."/>
            <person name="Ma L."/>
            <person name="Zhao Y."/>
            <person name="Jiang S."/>
        </authorList>
    </citation>
    <scope>NUCLEOTIDE SEQUENCE [LARGE SCALE GENOMIC DNA]</scope>
    <source>
        <strain evidence="2">S2</strain>
        <tissue evidence="2">Leaf</tissue>
    </source>
</reference>
<keyword evidence="2" id="KW-0575">Peroxidase</keyword>
<evidence type="ECO:0000313" key="2">
    <source>
        <dbReference type="EMBL" id="KAB2636218.1"/>
    </source>
</evidence>
<dbReference type="EMBL" id="SMOL01000004">
    <property type="protein sequence ID" value="KAB2636218.1"/>
    <property type="molecule type" value="Genomic_DNA"/>
</dbReference>
<protein>
    <submittedName>
        <fullName evidence="2">L-ascorbate peroxidase 3</fullName>
    </submittedName>
</protein>
<comment type="caution">
    <text evidence="2">The sequence shown here is derived from an EMBL/GenBank/DDBJ whole genome shotgun (WGS) entry which is preliminary data.</text>
</comment>
<keyword evidence="1" id="KW-0472">Membrane</keyword>
<gene>
    <name evidence="2" type="ORF">D8674_026752</name>
</gene>
<evidence type="ECO:0000256" key="1">
    <source>
        <dbReference type="SAM" id="Phobius"/>
    </source>
</evidence>
<keyword evidence="3" id="KW-1185">Reference proteome</keyword>
<dbReference type="Proteomes" id="UP000327157">
    <property type="component" value="Chromosome 5"/>
</dbReference>
<reference evidence="2 3" key="1">
    <citation type="submission" date="2019-09" db="EMBL/GenBank/DDBJ databases">
        <authorList>
            <person name="Ou C."/>
        </authorList>
    </citation>
    <scope>NUCLEOTIDE SEQUENCE [LARGE SCALE GENOMIC DNA]</scope>
    <source>
        <strain evidence="2">S2</strain>
        <tissue evidence="2">Leaf</tissue>
    </source>
</reference>
<proteinExistence type="predicted"/>
<organism evidence="2 3">
    <name type="scientific">Pyrus ussuriensis x Pyrus communis</name>
    <dbReference type="NCBI Taxonomy" id="2448454"/>
    <lineage>
        <taxon>Eukaryota</taxon>
        <taxon>Viridiplantae</taxon>
        <taxon>Streptophyta</taxon>
        <taxon>Embryophyta</taxon>
        <taxon>Tracheophyta</taxon>
        <taxon>Spermatophyta</taxon>
        <taxon>Magnoliopsida</taxon>
        <taxon>eudicotyledons</taxon>
        <taxon>Gunneridae</taxon>
        <taxon>Pentapetalae</taxon>
        <taxon>rosids</taxon>
        <taxon>fabids</taxon>
        <taxon>Rosales</taxon>
        <taxon>Rosaceae</taxon>
        <taxon>Amygdaloideae</taxon>
        <taxon>Maleae</taxon>
        <taxon>Pyrus</taxon>
    </lineage>
</organism>
<keyword evidence="1" id="KW-1133">Transmembrane helix</keyword>
<sequence>MQSQDAEAFLRDYAESHKKLSELGFTPNSTSLKTTAKYRTILAQEAVGVALAAVVMSLGYLYEAHNRTK</sequence>
<dbReference type="AlphaFoldDB" id="A0A5N5I8S3"/>
<evidence type="ECO:0000313" key="3">
    <source>
        <dbReference type="Proteomes" id="UP000327157"/>
    </source>
</evidence>
<feature type="transmembrane region" description="Helical" evidence="1">
    <location>
        <begin position="41"/>
        <end position="62"/>
    </location>
</feature>
<name>A0A5N5I8S3_9ROSA</name>
<accession>A0A5N5I8S3</accession>
<keyword evidence="2" id="KW-0560">Oxidoreductase</keyword>